<reference evidence="2" key="1">
    <citation type="journal article" date="2019" name="Int. J. Syst. Evol. Microbiol.">
        <title>The Global Catalogue of Microorganisms (GCM) 10K type strain sequencing project: providing services to taxonomists for standard genome sequencing and annotation.</title>
        <authorList>
            <consortium name="The Broad Institute Genomics Platform"/>
            <consortium name="The Broad Institute Genome Sequencing Center for Infectious Disease"/>
            <person name="Wu L."/>
            <person name="Ma J."/>
        </authorList>
    </citation>
    <scope>NUCLEOTIDE SEQUENCE [LARGE SCALE GENOMIC DNA]</scope>
    <source>
        <strain evidence="2">JCM 17927</strain>
    </source>
</reference>
<accession>A0ABP8NGJ8</accession>
<comment type="caution">
    <text evidence="1">The sequence shown here is derived from an EMBL/GenBank/DDBJ whole genome shotgun (WGS) entry which is preliminary data.</text>
</comment>
<proteinExistence type="predicted"/>
<dbReference type="Gene3D" id="2.130.10.10">
    <property type="entry name" value="YVTN repeat-like/Quinoprotein amine dehydrogenase"/>
    <property type="match status" value="1"/>
</dbReference>
<sequence>MLQHCEGFMWIGTFNGLNRYDGYTFTVFKPDPDDPEHSLQHYIITDIHEDRQGQLWVAKFGGGLNLIDRQTRNVTAYGIKSVRLDPWNTLTSIYGNSEGIFWVPAGKGYIKN</sequence>
<dbReference type="InterPro" id="IPR011110">
    <property type="entry name" value="Reg_prop"/>
</dbReference>
<gene>
    <name evidence="1" type="ORF">GCM10023189_46050</name>
</gene>
<dbReference type="SUPFAM" id="SSF63829">
    <property type="entry name" value="Calcium-dependent phosphotriesterase"/>
    <property type="match status" value="1"/>
</dbReference>
<protein>
    <recommendedName>
        <fullName evidence="3">Two component regulator propeller</fullName>
    </recommendedName>
</protein>
<dbReference type="InterPro" id="IPR015943">
    <property type="entry name" value="WD40/YVTN_repeat-like_dom_sf"/>
</dbReference>
<dbReference type="Proteomes" id="UP001501175">
    <property type="component" value="Unassembled WGS sequence"/>
</dbReference>
<evidence type="ECO:0000313" key="2">
    <source>
        <dbReference type="Proteomes" id="UP001501175"/>
    </source>
</evidence>
<keyword evidence="2" id="KW-1185">Reference proteome</keyword>
<dbReference type="Pfam" id="PF07494">
    <property type="entry name" value="Reg_prop"/>
    <property type="match status" value="1"/>
</dbReference>
<evidence type="ECO:0008006" key="3">
    <source>
        <dbReference type="Google" id="ProtNLM"/>
    </source>
</evidence>
<organism evidence="1 2">
    <name type="scientific">Nibrella saemangeumensis</name>
    <dbReference type="NCBI Taxonomy" id="1084526"/>
    <lineage>
        <taxon>Bacteria</taxon>
        <taxon>Pseudomonadati</taxon>
        <taxon>Bacteroidota</taxon>
        <taxon>Cytophagia</taxon>
        <taxon>Cytophagales</taxon>
        <taxon>Spirosomataceae</taxon>
        <taxon>Nibrella</taxon>
    </lineage>
</organism>
<name>A0ABP8NGJ8_9BACT</name>
<dbReference type="EMBL" id="BAABHD010000079">
    <property type="protein sequence ID" value="GAA4465430.1"/>
    <property type="molecule type" value="Genomic_DNA"/>
</dbReference>
<evidence type="ECO:0000313" key="1">
    <source>
        <dbReference type="EMBL" id="GAA4465430.1"/>
    </source>
</evidence>